<sequence length="51" mass="5728">SSSAPSKRPLLWSQHDVSKKLLSLPQSKTALGDIFNQFLPVTYQDIKNLND</sequence>
<dbReference type="EMBL" id="CAJVQC010168409">
    <property type="protein sequence ID" value="CAG8849981.1"/>
    <property type="molecule type" value="Genomic_DNA"/>
</dbReference>
<reference evidence="1" key="1">
    <citation type="submission" date="2021-06" db="EMBL/GenBank/DDBJ databases">
        <authorList>
            <person name="Kallberg Y."/>
            <person name="Tangrot J."/>
            <person name="Rosling A."/>
        </authorList>
    </citation>
    <scope>NUCLEOTIDE SEQUENCE</scope>
    <source>
        <strain evidence="1">MA461A</strain>
    </source>
</reference>
<gene>
    <name evidence="1" type="ORF">RPERSI_LOCUS35871</name>
</gene>
<dbReference type="Proteomes" id="UP000789920">
    <property type="component" value="Unassembled WGS sequence"/>
</dbReference>
<accession>A0ACA9SXV8</accession>
<feature type="non-terminal residue" evidence="1">
    <location>
        <position position="1"/>
    </location>
</feature>
<evidence type="ECO:0000313" key="2">
    <source>
        <dbReference type="Proteomes" id="UP000789920"/>
    </source>
</evidence>
<comment type="caution">
    <text evidence="1">The sequence shown here is derived from an EMBL/GenBank/DDBJ whole genome shotgun (WGS) entry which is preliminary data.</text>
</comment>
<evidence type="ECO:0000313" key="1">
    <source>
        <dbReference type="EMBL" id="CAG8849981.1"/>
    </source>
</evidence>
<keyword evidence="2" id="KW-1185">Reference proteome</keyword>
<feature type="non-terminal residue" evidence="1">
    <location>
        <position position="51"/>
    </location>
</feature>
<proteinExistence type="predicted"/>
<protein>
    <submittedName>
        <fullName evidence="1">6312_t:CDS:1</fullName>
    </submittedName>
</protein>
<organism evidence="1 2">
    <name type="scientific">Racocetra persica</name>
    <dbReference type="NCBI Taxonomy" id="160502"/>
    <lineage>
        <taxon>Eukaryota</taxon>
        <taxon>Fungi</taxon>
        <taxon>Fungi incertae sedis</taxon>
        <taxon>Mucoromycota</taxon>
        <taxon>Glomeromycotina</taxon>
        <taxon>Glomeromycetes</taxon>
        <taxon>Diversisporales</taxon>
        <taxon>Gigasporaceae</taxon>
        <taxon>Racocetra</taxon>
    </lineage>
</organism>
<name>A0ACA9SXV8_9GLOM</name>